<dbReference type="InterPro" id="IPR000801">
    <property type="entry name" value="Esterase-like"/>
</dbReference>
<evidence type="ECO:0000256" key="1">
    <source>
        <dbReference type="ARBA" id="ARBA00005622"/>
    </source>
</evidence>
<dbReference type="PANTHER" id="PTHR40841:SF2">
    <property type="entry name" value="SIDEROPHORE-DEGRADING ESTERASE (EUROFUNG)"/>
    <property type="match status" value="1"/>
</dbReference>
<reference evidence="4 5" key="1">
    <citation type="submission" date="2015-02" db="EMBL/GenBank/DDBJ databases">
        <title>Draft Genome Sequences of Two Closely-Related Aflatoxigenic Aspergillus Species Obtained from the Cote d'Ivoire.</title>
        <authorList>
            <person name="Moore G.G."/>
            <person name="Beltz S.B."/>
            <person name="Mack B.M."/>
        </authorList>
    </citation>
    <scope>NUCLEOTIDE SEQUENCE [LARGE SCALE GENOMIC DNA]</scope>
    <source>
        <strain evidence="4 5">SRRC1468</strain>
    </source>
</reference>
<evidence type="ECO:0000256" key="2">
    <source>
        <dbReference type="ARBA" id="ARBA00022801"/>
    </source>
</evidence>
<dbReference type="InterPro" id="IPR029058">
    <property type="entry name" value="AB_hydrolase_fold"/>
</dbReference>
<proteinExistence type="inferred from homology"/>
<sequence length="304" mass="34333">MLTEWTFIPEQDGGTTRNIACWKVSNQSEEYCIDISWPLTWSTLDHAVTANVIYLVDGNALFLTATETLRRRQSFRPKEPATVVVGIGYPLTDSVFSSRRSRDLTPPCTHYTPPDGPDGQPRPEPYGGADQFLTFITDVVRPFIESRLFPHASFVRRALFGHSYGGLFVLHTLFTRPASFDVYLAASPSIWWNNRVILSEASKFCTDTSMVPPLFLRLSLGSREQFPVRQKGESMEGFQRRVAAATRRRMTENCSELASQLTQSNRLHAVEQREYLHEDHGSVIAPALSGGIFYFLDIGGEFNR</sequence>
<organism evidence="4 5">
    <name type="scientific">Aspergillus rambellii</name>
    <dbReference type="NCBI Taxonomy" id="308745"/>
    <lineage>
        <taxon>Eukaryota</taxon>
        <taxon>Fungi</taxon>
        <taxon>Dikarya</taxon>
        <taxon>Ascomycota</taxon>
        <taxon>Pezizomycotina</taxon>
        <taxon>Eurotiomycetes</taxon>
        <taxon>Eurotiomycetidae</taxon>
        <taxon>Eurotiales</taxon>
        <taxon>Aspergillaceae</taxon>
        <taxon>Aspergillus</taxon>
        <taxon>Aspergillus subgen. Nidulantes</taxon>
    </lineage>
</organism>
<comment type="caution">
    <text evidence="4">The sequence shown here is derived from an EMBL/GenBank/DDBJ whole genome shotgun (WGS) entry which is preliminary data.</text>
</comment>
<dbReference type="OrthoDB" id="446683at2759"/>
<dbReference type="InterPro" id="IPR052558">
    <property type="entry name" value="Siderophore_Hydrolase_D"/>
</dbReference>
<dbReference type="Pfam" id="PF00756">
    <property type="entry name" value="Esterase"/>
    <property type="match status" value="1"/>
</dbReference>
<protein>
    <recommendedName>
        <fullName evidence="6">Siderophore esterase IroE-like protein</fullName>
    </recommendedName>
</protein>
<name>A0A0F8VQZ6_9EURO</name>
<feature type="region of interest" description="Disordered" evidence="3">
    <location>
        <begin position="98"/>
        <end position="124"/>
    </location>
</feature>
<dbReference type="SUPFAM" id="SSF53474">
    <property type="entry name" value="alpha/beta-Hydrolases"/>
    <property type="match status" value="1"/>
</dbReference>
<dbReference type="AlphaFoldDB" id="A0A0F8VQZ6"/>
<dbReference type="Proteomes" id="UP000034291">
    <property type="component" value="Unassembled WGS sequence"/>
</dbReference>
<dbReference type="GO" id="GO:0016788">
    <property type="term" value="F:hydrolase activity, acting on ester bonds"/>
    <property type="evidence" value="ECO:0007669"/>
    <property type="project" value="TreeGrafter"/>
</dbReference>
<evidence type="ECO:0000313" key="5">
    <source>
        <dbReference type="Proteomes" id="UP000034291"/>
    </source>
</evidence>
<dbReference type="Gene3D" id="3.40.50.1820">
    <property type="entry name" value="alpha/beta hydrolase"/>
    <property type="match status" value="1"/>
</dbReference>
<feature type="compositionally biased region" description="Pro residues" evidence="3">
    <location>
        <begin position="114"/>
        <end position="124"/>
    </location>
</feature>
<evidence type="ECO:0000256" key="3">
    <source>
        <dbReference type="SAM" id="MobiDB-lite"/>
    </source>
</evidence>
<dbReference type="PANTHER" id="PTHR40841">
    <property type="entry name" value="SIDEROPHORE TRIACETYLFUSARININE C ESTERASE"/>
    <property type="match status" value="1"/>
</dbReference>
<keyword evidence="5" id="KW-1185">Reference proteome</keyword>
<accession>A0A0F8VQZ6</accession>
<evidence type="ECO:0008006" key="6">
    <source>
        <dbReference type="Google" id="ProtNLM"/>
    </source>
</evidence>
<dbReference type="EMBL" id="JZBS01000710">
    <property type="protein sequence ID" value="KKK25626.1"/>
    <property type="molecule type" value="Genomic_DNA"/>
</dbReference>
<comment type="similarity">
    <text evidence="1">Belongs to the esterase D family.</text>
</comment>
<evidence type="ECO:0000313" key="4">
    <source>
        <dbReference type="EMBL" id="KKK25626.1"/>
    </source>
</evidence>
<gene>
    <name evidence="4" type="ORF">ARAM_003678</name>
</gene>
<keyword evidence="2" id="KW-0378">Hydrolase</keyword>